<organism evidence="4 5">
    <name type="scientific">Patella caerulea</name>
    <name type="common">Rayed Mediterranean limpet</name>
    <dbReference type="NCBI Taxonomy" id="87958"/>
    <lineage>
        <taxon>Eukaryota</taxon>
        <taxon>Metazoa</taxon>
        <taxon>Spiralia</taxon>
        <taxon>Lophotrochozoa</taxon>
        <taxon>Mollusca</taxon>
        <taxon>Gastropoda</taxon>
        <taxon>Patellogastropoda</taxon>
        <taxon>Patelloidea</taxon>
        <taxon>Patellidae</taxon>
        <taxon>Patella</taxon>
    </lineage>
</organism>
<feature type="transmembrane region" description="Helical" evidence="2">
    <location>
        <begin position="12"/>
        <end position="33"/>
    </location>
</feature>
<evidence type="ECO:0000313" key="5">
    <source>
        <dbReference type="Proteomes" id="UP001347796"/>
    </source>
</evidence>
<dbReference type="Gene3D" id="3.40.50.300">
    <property type="entry name" value="P-loop containing nucleotide triphosphate hydrolases"/>
    <property type="match status" value="1"/>
</dbReference>
<evidence type="ECO:0000256" key="2">
    <source>
        <dbReference type="SAM" id="Phobius"/>
    </source>
</evidence>
<dbReference type="Pfam" id="PF00685">
    <property type="entry name" value="Sulfotransfer_1"/>
    <property type="match status" value="1"/>
</dbReference>
<proteinExistence type="predicted"/>
<dbReference type="GO" id="GO:0006790">
    <property type="term" value="P:sulfur compound metabolic process"/>
    <property type="evidence" value="ECO:0007669"/>
    <property type="project" value="TreeGrafter"/>
</dbReference>
<keyword evidence="2" id="KW-1133">Transmembrane helix</keyword>
<comment type="caution">
    <text evidence="4">The sequence shown here is derived from an EMBL/GenBank/DDBJ whole genome shotgun (WGS) entry which is preliminary data.</text>
</comment>
<dbReference type="PANTHER" id="PTHR10704">
    <property type="entry name" value="CARBOHYDRATE SULFOTRANSFERASE"/>
    <property type="match status" value="1"/>
</dbReference>
<evidence type="ECO:0000259" key="3">
    <source>
        <dbReference type="Pfam" id="PF00685"/>
    </source>
</evidence>
<dbReference type="PANTHER" id="PTHR10704:SF44">
    <property type="entry name" value="LD35051P-RELATED"/>
    <property type="match status" value="1"/>
</dbReference>
<keyword evidence="5" id="KW-1185">Reference proteome</keyword>
<keyword evidence="2" id="KW-0812">Transmembrane</keyword>
<keyword evidence="2" id="KW-0472">Membrane</keyword>
<dbReference type="Proteomes" id="UP001347796">
    <property type="component" value="Unassembled WGS sequence"/>
</dbReference>
<feature type="domain" description="Sulfotransferase" evidence="3">
    <location>
        <begin position="96"/>
        <end position="389"/>
    </location>
</feature>
<evidence type="ECO:0000256" key="1">
    <source>
        <dbReference type="SAM" id="MobiDB-lite"/>
    </source>
</evidence>
<accession>A0AAN8GFZ3</accession>
<feature type="compositionally biased region" description="Pro residues" evidence="1">
    <location>
        <begin position="42"/>
        <end position="55"/>
    </location>
</feature>
<dbReference type="EMBL" id="JAZGQO010000021">
    <property type="protein sequence ID" value="KAK6165539.1"/>
    <property type="molecule type" value="Genomic_DNA"/>
</dbReference>
<evidence type="ECO:0000313" key="4">
    <source>
        <dbReference type="EMBL" id="KAK6165539.1"/>
    </source>
</evidence>
<dbReference type="InterPro" id="IPR051135">
    <property type="entry name" value="Gal/GlcNAc/GalNAc_ST"/>
</dbReference>
<protein>
    <recommendedName>
        <fullName evidence="3">Sulfotransferase domain-containing protein</fullName>
    </recommendedName>
</protein>
<dbReference type="SUPFAM" id="SSF52540">
    <property type="entry name" value="P-loop containing nucleoside triphosphate hydrolases"/>
    <property type="match status" value="1"/>
</dbReference>
<feature type="region of interest" description="Disordered" evidence="1">
    <location>
        <begin position="36"/>
        <end position="57"/>
    </location>
</feature>
<dbReference type="GO" id="GO:0006044">
    <property type="term" value="P:N-acetylglucosamine metabolic process"/>
    <property type="evidence" value="ECO:0007669"/>
    <property type="project" value="TreeGrafter"/>
</dbReference>
<reference evidence="4 5" key="1">
    <citation type="submission" date="2024-01" db="EMBL/GenBank/DDBJ databases">
        <title>The genome of the rayed Mediterranean limpet Patella caerulea (Linnaeus, 1758).</title>
        <authorList>
            <person name="Anh-Thu Weber A."/>
            <person name="Halstead-Nussloch G."/>
        </authorList>
    </citation>
    <scope>NUCLEOTIDE SEQUENCE [LARGE SCALE GENOMIC DNA]</scope>
    <source>
        <strain evidence="4">AATW-2023a</strain>
        <tissue evidence="4">Whole specimen</tissue>
    </source>
</reference>
<dbReference type="GO" id="GO:0001517">
    <property type="term" value="F:N-acetylglucosamine 6-O-sulfotransferase activity"/>
    <property type="evidence" value="ECO:0007669"/>
    <property type="project" value="TreeGrafter"/>
</dbReference>
<dbReference type="InterPro" id="IPR027417">
    <property type="entry name" value="P-loop_NTPase"/>
</dbReference>
<name>A0AAN8GFZ3_PATCE</name>
<dbReference type="InterPro" id="IPR000863">
    <property type="entry name" value="Sulfotransferase_dom"/>
</dbReference>
<sequence>MRGLRYSRRCWMGQAAVIVVTTTVTITLTLLSISSVQDDNPPQRPPPSPTVPPYHQPSDIVVTKHQQNYAPTFQQQLPQDTDITAGMELKYVPIERKVIVASYMRSGSSITGKILEQNQDTFYVFEPLLAIQILRKYYVPAMFMDGPIRFLRKDDDSMERTIESYLNCDLRNINLASLTQYHMDKSRTTEDFYSCSHTTTRRLWEKNCFLPFLNICLSKKNTLVKTIRMRVSLLEPLLEKYPELKIVHLIRDPRAIALSKSNLAPKRNGSDVISREIEKTSVLCKDMLKDLEASERLVQKYPEQVKILVYEVFASAPILTARNLFNYLEFSYTRQVEEFVYNSTSAGIEQNCQLCTSKANSLKTAMNWRKILSFEQVESFNKYCLPLFEKAGYTIFKDKNELLNFNIESWQYMNQPGYLV</sequence>
<dbReference type="AlphaFoldDB" id="A0AAN8GFZ3"/>
<gene>
    <name evidence="4" type="ORF">SNE40_022450</name>
</gene>